<feature type="chain" id="PRO_5032520606" evidence="2">
    <location>
        <begin position="31"/>
        <end position="221"/>
    </location>
</feature>
<protein>
    <submittedName>
        <fullName evidence="3">Uncharacterized protein</fullName>
    </submittedName>
</protein>
<accession>A0A840YCV2</accession>
<feature type="signal peptide" evidence="2">
    <location>
        <begin position="1"/>
        <end position="30"/>
    </location>
</feature>
<feature type="region of interest" description="Disordered" evidence="1">
    <location>
        <begin position="201"/>
        <end position="221"/>
    </location>
</feature>
<comment type="caution">
    <text evidence="3">The sequence shown here is derived from an EMBL/GenBank/DDBJ whole genome shotgun (WGS) entry which is preliminary data.</text>
</comment>
<name>A0A840YCV2_9SPHN</name>
<proteinExistence type="predicted"/>
<gene>
    <name evidence="3" type="ORF">FHT02_001061</name>
</gene>
<evidence type="ECO:0000313" key="4">
    <source>
        <dbReference type="Proteomes" id="UP000527143"/>
    </source>
</evidence>
<organism evidence="3 4">
    <name type="scientific">Sphingomonas xinjiangensis</name>
    <dbReference type="NCBI Taxonomy" id="643568"/>
    <lineage>
        <taxon>Bacteria</taxon>
        <taxon>Pseudomonadati</taxon>
        <taxon>Pseudomonadota</taxon>
        <taxon>Alphaproteobacteria</taxon>
        <taxon>Sphingomonadales</taxon>
        <taxon>Sphingomonadaceae</taxon>
        <taxon>Sphingomonas</taxon>
    </lineage>
</organism>
<dbReference type="AlphaFoldDB" id="A0A840YCV2"/>
<reference evidence="3 4" key="1">
    <citation type="submission" date="2020-08" db="EMBL/GenBank/DDBJ databases">
        <title>Genomic Encyclopedia of Type Strains, Phase IV (KMG-IV): sequencing the most valuable type-strain genomes for metagenomic binning, comparative biology and taxonomic classification.</title>
        <authorList>
            <person name="Goeker M."/>
        </authorList>
    </citation>
    <scope>NUCLEOTIDE SEQUENCE [LARGE SCALE GENOMIC DNA]</scope>
    <source>
        <strain evidence="3 4">DSM 26736</strain>
    </source>
</reference>
<keyword evidence="2" id="KW-0732">Signal</keyword>
<sequence length="221" mass="23261">MGRNNKTHLTKTKLALTGWATIALAGAAYAYTTDVGAGGRIENISGGMRFIVKQRTDTVPGRAELRGSSSTSGVSASGRFRLVSGGRWLSVMQVLNVVASGQTSGPSEPVTQLAVRPKSGTNRYEFYVVQGGQVCSGTPEVTIGSYYTISVSASSGQTPEYTINGATCKKPNPDGDKAGTVFDGSLKSGRHFYAKMGAYHTSSNQTNRGGDSSAEWTETRI</sequence>
<evidence type="ECO:0000313" key="3">
    <source>
        <dbReference type="EMBL" id="MBB5709839.1"/>
    </source>
</evidence>
<evidence type="ECO:0000256" key="1">
    <source>
        <dbReference type="SAM" id="MobiDB-lite"/>
    </source>
</evidence>
<evidence type="ECO:0000256" key="2">
    <source>
        <dbReference type="SAM" id="SignalP"/>
    </source>
</evidence>
<dbReference type="RefSeq" id="WP_184085147.1">
    <property type="nucleotide sequence ID" value="NZ_JACIJF010000002.1"/>
</dbReference>
<dbReference type="Proteomes" id="UP000527143">
    <property type="component" value="Unassembled WGS sequence"/>
</dbReference>
<dbReference type="EMBL" id="JACIJF010000002">
    <property type="protein sequence ID" value="MBB5709839.1"/>
    <property type="molecule type" value="Genomic_DNA"/>
</dbReference>
<keyword evidence="4" id="KW-1185">Reference proteome</keyword>